<feature type="transmembrane region" description="Helical" evidence="1">
    <location>
        <begin position="32"/>
        <end position="57"/>
    </location>
</feature>
<keyword evidence="1" id="KW-1133">Transmembrane helix</keyword>
<evidence type="ECO:0000313" key="3">
    <source>
        <dbReference type="EMBL" id="MFC0049738.1"/>
    </source>
</evidence>
<dbReference type="Pfam" id="PF01757">
    <property type="entry name" value="Acyl_transf_3"/>
    <property type="match status" value="1"/>
</dbReference>
<dbReference type="GO" id="GO:0016746">
    <property type="term" value="F:acyltransferase activity"/>
    <property type="evidence" value="ECO:0007669"/>
    <property type="project" value="UniProtKB-KW"/>
</dbReference>
<feature type="transmembrane region" description="Helical" evidence="1">
    <location>
        <begin position="292"/>
        <end position="312"/>
    </location>
</feature>
<sequence>MNRQLSLYLDVFRFIAAALVFLSHLPHFVDGYFWQLAGFGHEAVVFFFVLSGFVIAFVCTDKQESAFDYVINRTVRIYSVAVPAILLTFMIYAFIQAYNPASIADLQPTFSGMGQTLFSALTFTNQSWTETRILIDMPYWSMGYEVLYYLFFGVMFYVTGWRRWFYLLPILLLMGFSILLYLPVWLAGVWCFRMKDRLQISLPVAVIGFCFSVIAIGVGSTDAWEHSFNLTANIAAQWMQQGLILETAQHFFTDYFLTVCIVIHILCVNKICKSVDFNLSARVQRWIREISAHTFSLYLLHMPLLYLVMAVFPAKEHLAAAIVAAVLLVPMVIWFISRYIESARGTQRNWLGVQLKRVWQP</sequence>
<name>A0ABV6BI24_9GAMM</name>
<evidence type="ECO:0000259" key="2">
    <source>
        <dbReference type="Pfam" id="PF01757"/>
    </source>
</evidence>
<feature type="domain" description="Acyltransferase 3" evidence="2">
    <location>
        <begin position="8"/>
        <end position="334"/>
    </location>
</feature>
<keyword evidence="3" id="KW-0012">Acyltransferase</keyword>
<dbReference type="EMBL" id="JBHLXP010000004">
    <property type="protein sequence ID" value="MFC0049738.1"/>
    <property type="molecule type" value="Genomic_DNA"/>
</dbReference>
<feature type="transmembrane region" description="Helical" evidence="1">
    <location>
        <begin position="200"/>
        <end position="220"/>
    </location>
</feature>
<feature type="transmembrane region" description="Helical" evidence="1">
    <location>
        <begin position="7"/>
        <end position="26"/>
    </location>
</feature>
<dbReference type="Proteomes" id="UP001589813">
    <property type="component" value="Unassembled WGS sequence"/>
</dbReference>
<feature type="transmembrane region" description="Helical" evidence="1">
    <location>
        <begin position="77"/>
        <end position="98"/>
    </location>
</feature>
<keyword evidence="3" id="KW-0808">Transferase</keyword>
<keyword evidence="1" id="KW-0812">Transmembrane</keyword>
<keyword evidence="1" id="KW-0472">Membrane</keyword>
<dbReference type="RefSeq" id="WP_377246168.1">
    <property type="nucleotide sequence ID" value="NZ_JBHLXP010000004.1"/>
</dbReference>
<feature type="transmembrane region" description="Helical" evidence="1">
    <location>
        <begin position="318"/>
        <end position="340"/>
    </location>
</feature>
<evidence type="ECO:0000256" key="1">
    <source>
        <dbReference type="SAM" id="Phobius"/>
    </source>
</evidence>
<dbReference type="PANTHER" id="PTHR23028">
    <property type="entry name" value="ACETYLTRANSFERASE"/>
    <property type="match status" value="1"/>
</dbReference>
<dbReference type="EC" id="2.3.-.-" evidence="3"/>
<dbReference type="InterPro" id="IPR002656">
    <property type="entry name" value="Acyl_transf_3_dom"/>
</dbReference>
<organism evidence="3 4">
    <name type="scientific">Rheinheimera tilapiae</name>
    <dbReference type="NCBI Taxonomy" id="875043"/>
    <lineage>
        <taxon>Bacteria</taxon>
        <taxon>Pseudomonadati</taxon>
        <taxon>Pseudomonadota</taxon>
        <taxon>Gammaproteobacteria</taxon>
        <taxon>Chromatiales</taxon>
        <taxon>Chromatiaceae</taxon>
        <taxon>Rheinheimera</taxon>
    </lineage>
</organism>
<feature type="transmembrane region" description="Helical" evidence="1">
    <location>
        <begin position="110"/>
        <end position="128"/>
    </location>
</feature>
<accession>A0ABV6BI24</accession>
<reference evidence="3 4" key="1">
    <citation type="submission" date="2024-09" db="EMBL/GenBank/DDBJ databases">
        <authorList>
            <person name="Sun Q."/>
            <person name="Mori K."/>
        </authorList>
    </citation>
    <scope>NUCLEOTIDE SEQUENCE [LARGE SCALE GENOMIC DNA]</scope>
    <source>
        <strain evidence="3 4">KCTC 23315</strain>
    </source>
</reference>
<comment type="caution">
    <text evidence="3">The sequence shown here is derived from an EMBL/GenBank/DDBJ whole genome shotgun (WGS) entry which is preliminary data.</text>
</comment>
<gene>
    <name evidence="3" type="ORF">ACFFJP_15675</name>
</gene>
<dbReference type="InterPro" id="IPR050879">
    <property type="entry name" value="Acyltransferase_3"/>
</dbReference>
<protein>
    <submittedName>
        <fullName evidence="3">Acyltransferase family protein</fullName>
        <ecNumber evidence="3">2.3.-.-</ecNumber>
    </submittedName>
</protein>
<evidence type="ECO:0000313" key="4">
    <source>
        <dbReference type="Proteomes" id="UP001589813"/>
    </source>
</evidence>
<proteinExistence type="predicted"/>
<feature type="transmembrane region" description="Helical" evidence="1">
    <location>
        <begin position="164"/>
        <end position="188"/>
    </location>
</feature>
<keyword evidence="4" id="KW-1185">Reference proteome</keyword>
<feature type="transmembrane region" description="Helical" evidence="1">
    <location>
        <begin position="255"/>
        <end position="272"/>
    </location>
</feature>
<feature type="transmembrane region" description="Helical" evidence="1">
    <location>
        <begin position="140"/>
        <end position="158"/>
    </location>
</feature>